<dbReference type="HOGENOM" id="CLU_038045_0_1_12"/>
<keyword evidence="4" id="KW-0255">Endonuclease</keyword>
<comment type="function">
    <text evidence="4">SbcCD cleaves DNA hairpin structures. These structures can inhibit DNA replication and are intermediates in certain DNA recombination reactions. The complex acts as a 3'-&gt;5' double strand exonuclease that can open hairpins. It also has a 5' single-strand endonuclease activity.</text>
</comment>
<dbReference type="PANTHER" id="PTHR30337:SF0">
    <property type="entry name" value="NUCLEASE SBCCD SUBUNIT D"/>
    <property type="match status" value="1"/>
</dbReference>
<keyword evidence="1 4" id="KW-0540">Nuclease</keyword>
<gene>
    <name evidence="4" type="primary">sbcD</name>
    <name evidence="7" type="ordered locus">Trebr_1823</name>
</gene>
<dbReference type="Pfam" id="PF00149">
    <property type="entry name" value="Metallophos"/>
    <property type="match status" value="1"/>
</dbReference>
<name>F4LIL8_TREBD</name>
<reference evidence="8" key="1">
    <citation type="submission" date="2011-04" db="EMBL/GenBank/DDBJ databases">
        <title>The complete genome of Treponema brennaborense DSM 12168.</title>
        <authorList>
            <person name="Lucas S."/>
            <person name="Han J."/>
            <person name="Lapidus A."/>
            <person name="Bruce D."/>
            <person name="Goodwin L."/>
            <person name="Pitluck S."/>
            <person name="Peters L."/>
            <person name="Kyrpides N."/>
            <person name="Mavromatis K."/>
            <person name="Ivanova N."/>
            <person name="Mikhailova N."/>
            <person name="Pagani I."/>
            <person name="Teshima H."/>
            <person name="Detter J.C."/>
            <person name="Tapia R."/>
            <person name="Han C."/>
            <person name="Land M."/>
            <person name="Hauser L."/>
            <person name="Markowitz V."/>
            <person name="Cheng J.-F."/>
            <person name="Hugenholtz P."/>
            <person name="Woyke T."/>
            <person name="Wu D."/>
            <person name="Gronow S."/>
            <person name="Wellnitz S."/>
            <person name="Brambilla E."/>
            <person name="Klenk H.-P."/>
            <person name="Eisen J.A."/>
        </authorList>
    </citation>
    <scope>NUCLEOTIDE SEQUENCE [LARGE SCALE GENOMIC DNA]</scope>
    <source>
        <strain evidence="8">DSM 12168 / CIP 105900 / DD5/3</strain>
    </source>
</reference>
<dbReference type="InterPro" id="IPR029052">
    <property type="entry name" value="Metallo-depent_PP-like"/>
</dbReference>
<dbReference type="SUPFAM" id="SSF56300">
    <property type="entry name" value="Metallo-dependent phosphatases"/>
    <property type="match status" value="1"/>
</dbReference>
<dbReference type="CDD" id="cd00840">
    <property type="entry name" value="MPP_Mre11_N"/>
    <property type="match status" value="1"/>
</dbReference>
<sequence length="423" mass="46298">MKFLQTGDLHLGKIFYERSLLEDQTAVLDTISAELTAAHDTDEPYDALLVAGDVYDRAVPPPEAVALFDAFLTEIRANCPELHVVIIPGNHDSARRLSFAAGLLDAQNIHLITTPQRITVPVVLEKKTHGETECAAIYGLPFLTPGFTGTEAHRQQDMAQEAVSRIAAAHEAAYAGIPAVLCAHLFARNGVTSDSERLFVGTAEQVAADIFKPFAYTALGHLHSCQQMSETVWYAGSPLAYSFGEAGAQKYLLRVTLDFGTQTVKETDKQQNAPMRPEAPAGSARPAVTVEKIPITPPRPVVKLSGPFEQFYRDDERRFAGYTDAYLEISCTDRALVENPMAQLKPKYPYLLSVLQETAVLDAGTSAIAQRKALLESNAPHDALSEEIFTAFMNDICAELPENFDEEKKAFRETARELAGGNE</sequence>
<dbReference type="InterPro" id="IPR004843">
    <property type="entry name" value="Calcineurin-like_PHP"/>
</dbReference>
<dbReference type="STRING" id="906968.Trebr_1823"/>
<evidence type="ECO:0000256" key="1">
    <source>
        <dbReference type="ARBA" id="ARBA00022722"/>
    </source>
</evidence>
<accession>F4LIL8</accession>
<dbReference type="GO" id="GO:0008408">
    <property type="term" value="F:3'-5' exonuclease activity"/>
    <property type="evidence" value="ECO:0007669"/>
    <property type="project" value="InterPro"/>
</dbReference>
<evidence type="ECO:0000256" key="5">
    <source>
        <dbReference type="SAM" id="MobiDB-lite"/>
    </source>
</evidence>
<evidence type="ECO:0000256" key="2">
    <source>
        <dbReference type="ARBA" id="ARBA00022801"/>
    </source>
</evidence>
<comment type="similarity">
    <text evidence="4">Belongs to the SbcD family.</text>
</comment>
<dbReference type="GO" id="GO:0004519">
    <property type="term" value="F:endonuclease activity"/>
    <property type="evidence" value="ECO:0007669"/>
    <property type="project" value="UniProtKB-KW"/>
</dbReference>
<dbReference type="PANTHER" id="PTHR30337">
    <property type="entry name" value="COMPONENT OF ATP-DEPENDENT DSDNA EXONUCLEASE"/>
    <property type="match status" value="1"/>
</dbReference>
<dbReference type="eggNOG" id="COG0420">
    <property type="taxonomic scope" value="Bacteria"/>
</dbReference>
<dbReference type="GO" id="GO:0006260">
    <property type="term" value="P:DNA replication"/>
    <property type="evidence" value="ECO:0007669"/>
    <property type="project" value="UniProtKB-KW"/>
</dbReference>
<dbReference type="KEGG" id="tbe:Trebr_1823"/>
<evidence type="ECO:0000256" key="4">
    <source>
        <dbReference type="RuleBase" id="RU363069"/>
    </source>
</evidence>
<keyword evidence="3 4" id="KW-0269">Exonuclease</keyword>
<dbReference type="Gene3D" id="3.60.21.10">
    <property type="match status" value="1"/>
</dbReference>
<comment type="subunit">
    <text evidence="4">Heterodimer of SbcC and SbcD.</text>
</comment>
<dbReference type="AlphaFoldDB" id="F4LIL8"/>
<dbReference type="OrthoDB" id="9773856at2"/>
<feature type="region of interest" description="Disordered" evidence="5">
    <location>
        <begin position="266"/>
        <end position="286"/>
    </location>
</feature>
<evidence type="ECO:0000313" key="8">
    <source>
        <dbReference type="Proteomes" id="UP000006546"/>
    </source>
</evidence>
<dbReference type="InterPro" id="IPR004593">
    <property type="entry name" value="SbcD"/>
</dbReference>
<dbReference type="InterPro" id="IPR041796">
    <property type="entry name" value="Mre11_N"/>
</dbReference>
<dbReference type="GO" id="GO:0006310">
    <property type="term" value="P:DNA recombination"/>
    <property type="evidence" value="ECO:0007669"/>
    <property type="project" value="UniProtKB-KW"/>
</dbReference>
<feature type="domain" description="Calcineurin-like phosphoesterase" evidence="6">
    <location>
        <begin position="1"/>
        <end position="97"/>
    </location>
</feature>
<keyword evidence="8" id="KW-1185">Reference proteome</keyword>
<proteinExistence type="inferred from homology"/>
<evidence type="ECO:0000259" key="6">
    <source>
        <dbReference type="Pfam" id="PF00149"/>
    </source>
</evidence>
<dbReference type="EMBL" id="CP002696">
    <property type="protein sequence ID" value="AEE17243.1"/>
    <property type="molecule type" value="Genomic_DNA"/>
</dbReference>
<dbReference type="Proteomes" id="UP000006546">
    <property type="component" value="Chromosome"/>
</dbReference>
<dbReference type="RefSeq" id="WP_013758947.1">
    <property type="nucleotide sequence ID" value="NC_015500.1"/>
</dbReference>
<evidence type="ECO:0000256" key="3">
    <source>
        <dbReference type="ARBA" id="ARBA00022839"/>
    </source>
</evidence>
<protein>
    <recommendedName>
        <fullName evidence="4">Nuclease SbcCD subunit D</fullName>
    </recommendedName>
</protein>
<evidence type="ECO:0000313" key="7">
    <source>
        <dbReference type="EMBL" id="AEE17243.1"/>
    </source>
</evidence>
<keyword evidence="4" id="KW-0233">DNA recombination</keyword>
<keyword evidence="2 4" id="KW-0378">Hydrolase</keyword>
<keyword evidence="4" id="KW-0235">DNA replication</keyword>
<dbReference type="InterPro" id="IPR050535">
    <property type="entry name" value="DNA_Repair-Maintenance_Comp"/>
</dbReference>
<organism evidence="7 8">
    <name type="scientific">Treponema brennaborense (strain DSM 12168 / CIP 105900 / DD5/3)</name>
    <dbReference type="NCBI Taxonomy" id="906968"/>
    <lineage>
        <taxon>Bacteria</taxon>
        <taxon>Pseudomonadati</taxon>
        <taxon>Spirochaetota</taxon>
        <taxon>Spirochaetia</taxon>
        <taxon>Spirochaetales</taxon>
        <taxon>Treponemataceae</taxon>
        <taxon>Treponema</taxon>
    </lineage>
</organism>
<dbReference type="NCBIfam" id="TIGR00619">
    <property type="entry name" value="sbcd"/>
    <property type="match status" value="1"/>
</dbReference>